<accession>A0A2S6IAE8</accession>
<dbReference type="Proteomes" id="UP000237662">
    <property type="component" value="Unassembled WGS sequence"/>
</dbReference>
<dbReference type="PROSITE" id="PS51175">
    <property type="entry name" value="CBM6"/>
    <property type="match status" value="1"/>
</dbReference>
<feature type="domain" description="CBM6" evidence="2">
    <location>
        <begin position="319"/>
        <end position="451"/>
    </location>
</feature>
<dbReference type="Pfam" id="PF17957">
    <property type="entry name" value="Big_7"/>
    <property type="match status" value="1"/>
</dbReference>
<dbReference type="InterPro" id="IPR006584">
    <property type="entry name" value="Cellulose-bd_IV"/>
</dbReference>
<dbReference type="GO" id="GO:0004714">
    <property type="term" value="F:transmembrane receptor protein tyrosine kinase activity"/>
    <property type="evidence" value="ECO:0007669"/>
    <property type="project" value="InterPro"/>
</dbReference>
<dbReference type="Pfam" id="PF03422">
    <property type="entry name" value="CBM_6"/>
    <property type="match status" value="1"/>
</dbReference>
<dbReference type="SMART" id="SM00606">
    <property type="entry name" value="CBD_IV"/>
    <property type="match status" value="1"/>
</dbReference>
<keyword evidence="1" id="KW-0732">Signal</keyword>
<dbReference type="InterPro" id="IPR005084">
    <property type="entry name" value="CBM6"/>
</dbReference>
<dbReference type="InterPro" id="IPR021720">
    <property type="entry name" value="Malectin_dom"/>
</dbReference>
<dbReference type="PANTHER" id="PTHR34590">
    <property type="entry name" value="OS03G0124300 PROTEIN-RELATED"/>
    <property type="match status" value="1"/>
</dbReference>
<dbReference type="SUPFAM" id="SSF49785">
    <property type="entry name" value="Galactose-binding domain-like"/>
    <property type="match status" value="1"/>
</dbReference>
<dbReference type="Gene3D" id="2.60.40.680">
    <property type="match status" value="1"/>
</dbReference>
<sequence>MAYLSNNTISTHIPRYISFRTGLVLLFLLSGWLLQAQADLILSPSSSSVTVGEAVTLVLQVDAGAQEIDGVEAYLNVDPAFVTINSVEYNATAELPTVIINPTVDAAGAINVASGLLGGGSVTGTFDYLTINLTATAAGTTTIDFSFDPGPPNRKTEISRVGLPVLGTASGAVLTITDSATQPVVTIGGPAVKTVSEGGSLQIPLSVTDQDGDGLTVTITSVSEEPQLLETGNTGTQKDPFPTSAEGFLTITDVVHTAGAYSANLNVNPVFGDGGGANGDGDGVYTVTVTVSDGDNTITTPFTLTVTDEPQPLSAFSATRIEAESYDNQGPPNPGSGNQGIGVEVNVGAATNIAFTHVGDFVEYFIDVPQAGIYDFTFLVAKDNGGTATMDVKVGGSTTVLGSIDVMSTNGWQTYVPVTTTAELPAGPQTLRFEWSAGSSFLFNIDYFDVEFAGDAAPVVAITEPNDGDSFLEGSTVTVTVEANDDVGVTEVELFNGSTSLGTDATAPYTFTLSNFTGTYALTAVASDGSATTTSALVTIGSVDENTPPVVSITSPTEGATVTRGTNLSLIATVIDAEESGLADELQWTSSDVQFSTNPLNGTGASITGRLVTPGSQTVTASVTDNGDLSDSDAVTVTVSSPDVEITSPVSAATVSSTNVRVEWTATSMLYDLAEHFHVYVNPPDLNNIDSDNRISTASAPAQTFWDLGAADGITGGANTIVLRAANQFHEEFLSDPNDPTSFVQDVVSFTVDASDATPPVITLLGDNPLNLTVGEAYTELGATATDNVDGDLTGSIAIDASAVNVSAVGTYAVDYSVSDAAGNPTNTVRIVNVSPGLELPEPCENTLYRVNVGGSEVASADATPLAWSGDTGQFPGTANSPYLVANSTGGSTFNGNSGSAHTGNIIMTNPTVPPSAPAAVFNTERYDLDSDPEMKWEFPVAAGTEVQVTLLFAELFGQVNQAGQRVFDVAIEGTVLPAFDDIDPYAIAGAKGAFTRSATLTVTDGTLDIEFIHGIENPALKGIQICGISSAEDNTPPVLTLLGDNPLDLTVGQTFTDPGATAIDNADGDLTAAILVDASGVNTNAVGSYAVNYSVSDAAGNTGNAVRIVNVSPGVELPDPCENTLYRVNVGGGSLASTDATPLAWSADQGAYGTANNSSYLAAMSADGGLFSGTSGSAHSGNIIMIDPTVPASAPAEVFNTERYDGPNDPEMKWEFPVAAGTEVQVTLLFAELFNGITAPGQRVFDVAIEGVVLPAFDDIDPYAIAGPKGAFTRSATLTVADGMLDIEFIHGVENPALKGIQICGISTAEDNTPPVIALLGDNPLSLTVGDSYVDPGATASDNVDGDLSGSIVVGGDFVNTLAAGTYAVTYNVTDAAGNAAAEVVRTVIVNPADFACAYVAIDPGSNDLLTASTFNDGLIITNNSQGQQITSVSFDLSTAIYPNMVFDPVGTAGDATAKCLTITSQTGGDGSVGLTLPGNGGAGSDPDCTAPFIGEAEVGNGGYFILNLNFNDFEPGESINLAIDIDPTSIEGFNGAGNAGAISGLELAGTTVTVAFSDGQTFTSVSGELFRIQPNSGVGSANHFYPGSENTAPGLTLLGITGTSSVAGFVDANVEQEAQTVQISGTPGDAVSLLVLESTIEDLGPGIFPGPFEANKAQTVAQFDAVVGPNGTVDIPVTLSDNASGNIYHLVAVKARNGGGSCASGTSNTSEVWRVRVNNVSGEPSVLIEVTPGGQLGASTYGGSSNFQITNQSTGNLQVTGVSFDLSTGILPDMVFDPTGTGGDATAQCFSPGTTAGAVGLVTPANACTDPFTGARNGGFDIMSTAYTDFDPGETFTFSVDLDPNSIQGVPGAGDAGAVSGYEITGATVTVTFSDGSTIVSSLYEDGSLGGSQAVIEQDAPLAPVIGVVGLSSTPATVGETEQTITVTGTPGDYVSLLLMDSRLFIASGDPPFDVADPTYYANEAMSGKAMYSAQIGSGGTVDIPITLLATPSGNTSPDGGLNQIVAVTSSAPYAVDEPVSTTSNVITLLYDPNLQPPFGDPTAVIEITPGTGLDATTYGGSDKVQITNQSTGNLTITAVSIDLSTGILPDMVFDPTGSGGDATAQCLTPGTTAATVGLVAPGDPCAAPFSSPRNGGFDVVTTSFTDFDPGENFTFTTDIDPNSIQGVAGAGNAGAVSGYELIGATVTVTFSDGSILVSSLYEDGSLGGAQAVVTATAPVAPVISVIGQPSTPATVGEADQIVTVTGTPGDYVSLLVMDSRLFIASGDPPFGVADDTYYANEAMSGKALYTGIIGSGGTVDIPITLLATPSGNTTPDGGLNQIIAVTSSSPYAVDQPVSQTSNVITLLYDPSLATAELTISVTRQGMTDHSGEYTVDLFPVGGTTPAYELIGTATAAGELVVDGIAPGTYELAIKYANCLQVVDVVSITGNDDTHDAGELKAGDVNNDNEVDIFDFSTLVGSFDLEAGDAGYNPNANLNGQGKVTILDFSLLVSNYNAFGELPSGLIP</sequence>
<dbReference type="Gene3D" id="2.60.120.430">
    <property type="entry name" value="Galactose-binding lectin"/>
    <property type="match status" value="2"/>
</dbReference>
<dbReference type="CDD" id="cd04080">
    <property type="entry name" value="CBM6_cellulase-like"/>
    <property type="match status" value="1"/>
</dbReference>
<dbReference type="InterPro" id="IPR008979">
    <property type="entry name" value="Galactose-bd-like_sf"/>
</dbReference>
<dbReference type="EMBL" id="PTJC01000005">
    <property type="protein sequence ID" value="PPK88465.1"/>
    <property type="molecule type" value="Genomic_DNA"/>
</dbReference>
<gene>
    <name evidence="3" type="ORF">CLV84_1433</name>
</gene>
<name>A0A2S6IAE8_9BACT</name>
<dbReference type="Gene3D" id="2.60.40.4130">
    <property type="match status" value="1"/>
</dbReference>
<dbReference type="InterPro" id="IPR045272">
    <property type="entry name" value="ANXUR1/2-like"/>
</dbReference>
<dbReference type="InterPro" id="IPR018247">
    <property type="entry name" value="EF_Hand_1_Ca_BS"/>
</dbReference>
<protein>
    <submittedName>
        <fullName evidence="3">Malectin (Di-glucose binding ER protein)</fullName>
    </submittedName>
</protein>
<dbReference type="InterPro" id="IPR036439">
    <property type="entry name" value="Dockerin_dom_sf"/>
</dbReference>
<comment type="caution">
    <text evidence="3">The sequence shown here is derived from an EMBL/GenBank/DDBJ whole genome shotgun (WGS) entry which is preliminary data.</text>
</comment>
<organism evidence="3 4">
    <name type="scientific">Neolewinella xylanilytica</name>
    <dbReference type="NCBI Taxonomy" id="1514080"/>
    <lineage>
        <taxon>Bacteria</taxon>
        <taxon>Pseudomonadati</taxon>
        <taxon>Bacteroidota</taxon>
        <taxon>Saprospiria</taxon>
        <taxon>Saprospirales</taxon>
        <taxon>Lewinellaceae</taxon>
        <taxon>Neolewinella</taxon>
    </lineage>
</organism>
<evidence type="ECO:0000313" key="3">
    <source>
        <dbReference type="EMBL" id="PPK88465.1"/>
    </source>
</evidence>
<dbReference type="InterPro" id="IPR013783">
    <property type="entry name" value="Ig-like_fold"/>
</dbReference>
<dbReference type="GO" id="GO:0030246">
    <property type="term" value="F:carbohydrate binding"/>
    <property type="evidence" value="ECO:0007669"/>
    <property type="project" value="InterPro"/>
</dbReference>
<dbReference type="SUPFAM" id="SSF49384">
    <property type="entry name" value="Carbohydrate-binding domain"/>
    <property type="match status" value="1"/>
</dbReference>
<dbReference type="InterPro" id="IPR032179">
    <property type="entry name" value="Cry22Aa_Ig-like"/>
</dbReference>
<keyword evidence="4" id="KW-1185">Reference proteome</keyword>
<reference evidence="3 4" key="1">
    <citation type="submission" date="2018-02" db="EMBL/GenBank/DDBJ databases">
        <title>Genomic Encyclopedia of Archaeal and Bacterial Type Strains, Phase II (KMG-II): from individual species to whole genera.</title>
        <authorList>
            <person name="Goeker M."/>
        </authorList>
    </citation>
    <scope>NUCLEOTIDE SEQUENCE [LARGE SCALE GENOMIC DNA]</scope>
    <source>
        <strain evidence="3 4">DSM 29526</strain>
    </source>
</reference>
<evidence type="ECO:0000259" key="2">
    <source>
        <dbReference type="PROSITE" id="PS51175"/>
    </source>
</evidence>
<proteinExistence type="predicted"/>
<dbReference type="RefSeq" id="WP_104419011.1">
    <property type="nucleotide sequence ID" value="NZ_PTJC01000005.1"/>
</dbReference>
<evidence type="ECO:0000313" key="4">
    <source>
        <dbReference type="Proteomes" id="UP000237662"/>
    </source>
</evidence>
<dbReference type="Pfam" id="PF16403">
    <property type="entry name" value="Bact_surface_Ig-like"/>
    <property type="match status" value="3"/>
</dbReference>
<dbReference type="SUPFAM" id="SSF63446">
    <property type="entry name" value="Type I dockerin domain"/>
    <property type="match status" value="1"/>
</dbReference>
<dbReference type="PROSITE" id="PS00018">
    <property type="entry name" value="EF_HAND_1"/>
    <property type="match status" value="1"/>
</dbReference>
<dbReference type="InterPro" id="IPR008965">
    <property type="entry name" value="CBM2/CBM3_carb-bd_dom_sf"/>
</dbReference>
<dbReference type="Pfam" id="PF11721">
    <property type="entry name" value="Malectin"/>
    <property type="match status" value="2"/>
</dbReference>
<dbReference type="Gene3D" id="2.60.120.260">
    <property type="entry name" value="Galactose-binding domain-like"/>
    <property type="match status" value="1"/>
</dbReference>
<dbReference type="Gene3D" id="2.60.40.10">
    <property type="entry name" value="Immunoglobulins"/>
    <property type="match status" value="5"/>
</dbReference>
<evidence type="ECO:0000256" key="1">
    <source>
        <dbReference type="ARBA" id="ARBA00022729"/>
    </source>
</evidence>
<dbReference type="OrthoDB" id="5477965at2"/>
<dbReference type="GO" id="GO:0000272">
    <property type="term" value="P:polysaccharide catabolic process"/>
    <property type="evidence" value="ECO:0007669"/>
    <property type="project" value="InterPro"/>
</dbReference>